<feature type="compositionally biased region" description="Basic residues" evidence="5">
    <location>
        <begin position="789"/>
        <end position="798"/>
    </location>
</feature>
<feature type="compositionally biased region" description="Basic and acidic residues" evidence="5">
    <location>
        <begin position="217"/>
        <end position="237"/>
    </location>
</feature>
<dbReference type="EMBL" id="WWBZ02000001">
    <property type="protein sequence ID" value="KAF4313544.1"/>
    <property type="molecule type" value="Genomic_DNA"/>
</dbReference>
<feature type="compositionally biased region" description="Basic residues" evidence="5">
    <location>
        <begin position="156"/>
        <end position="169"/>
    </location>
</feature>
<feature type="coiled-coil region" evidence="4">
    <location>
        <begin position="30"/>
        <end position="78"/>
    </location>
</feature>
<comment type="subcellular location">
    <subcellularLocation>
        <location evidence="1">Nucleus</location>
    </subcellularLocation>
</comment>
<evidence type="ECO:0000256" key="3">
    <source>
        <dbReference type="ARBA" id="ARBA00023242"/>
    </source>
</evidence>
<feature type="compositionally biased region" description="Polar residues" evidence="5">
    <location>
        <begin position="299"/>
        <end position="308"/>
    </location>
</feature>
<dbReference type="GO" id="GO:0005634">
    <property type="term" value="C:nucleus"/>
    <property type="evidence" value="ECO:0007669"/>
    <property type="project" value="UniProtKB-SubCell"/>
</dbReference>
<protein>
    <submittedName>
        <fullName evidence="7">DNA repair protein Sae2/CtIP</fullName>
    </submittedName>
</protein>
<sequence length="849" mass="96768">MEGKQDPVVLQWQETDDNDDALERQSAILQQNIRKNNIRHRNEKTALERQNTRLLVRIEELERQHEDIKCQLEATIKVLSSATSHANHDPPPRSSATVPTQVATVPFHEHKELERMYNEILRENDELRWNSEKMATQHNLMKARVKEWSAWVAKDRAKRTKGQKGKPAKGSHVDMDVPPTPASTTSPFTNGQKTPQPGGEGDDMHQQIAEQASRFLEQHENSSRGDGDVGRSDHERAGSPSSHILSEDMENDLPQAPLNFQSKQVFQKATTEVSSNPRTPQSDQTNVEDTHLQARRTSPRVTSSQTTQDADDVHEQMEVGKGPIDQRPSNDDEPTIVSERSLKRKHAAPIEIYKDPPERYTEPPPCIKDEIRNTQAAPHVVPALLNRASTIDLDEVRLHIETPRKRRRMREIIRISQLGSGTWSNPRPGLRHERSSSLPLALAQQTGAQVLVKEEHRDENVVLEVPDSDPTHAIEGDGELAGASEVVLTRGSRDPRKVNALRNRDVNSQVQPELEHLHHYPRRPDDEGRGAKAVPMLSEDGEETQIPEPSPAKMEESRRRFAELYDNPPPERKVLASPRTPVSGRLNRMTTRASAVKKSDRSTPKPQRTPAPRSSKKKKTPSTHLPTPQKSKRTTRSGDGIRSFHQQQQKQKNIGPPLRTRRLSQLQLSDFKINPNTNAGLDIAYNEVVRSREARRCLPGCTKTECCGRDLRAMVEAGLNPPLPRSFWDDSQSGRQQTYANEQEGRDHEYLQWFMGNGYDHNRVDTMPTAMRQDLVVQAKVKLLANQAGKHRQAHQRSRTPPGFWRTDFPATQEMEKDREEARKRERETVEERWREAMIEDGRWLFRDE</sequence>
<dbReference type="Pfam" id="PF08573">
    <property type="entry name" value="SAE2"/>
    <property type="match status" value="1"/>
</dbReference>
<keyword evidence="2" id="KW-0227">DNA damage</keyword>
<dbReference type="GO" id="GO:0006281">
    <property type="term" value="P:DNA repair"/>
    <property type="evidence" value="ECO:0007669"/>
    <property type="project" value="InterPro"/>
</dbReference>
<evidence type="ECO:0000313" key="7">
    <source>
        <dbReference type="EMBL" id="KAF4313544.1"/>
    </source>
</evidence>
<keyword evidence="4" id="KW-0175">Coiled coil</keyword>
<gene>
    <name evidence="7" type="ORF">GTA08_BOTSDO00238</name>
</gene>
<name>A0A8H4J6J1_9PEZI</name>
<feature type="region of interest" description="Disordered" evidence="5">
    <location>
        <begin position="155"/>
        <end position="203"/>
    </location>
</feature>
<keyword evidence="3" id="KW-0539">Nucleus</keyword>
<evidence type="ECO:0000313" key="8">
    <source>
        <dbReference type="Proteomes" id="UP000572817"/>
    </source>
</evidence>
<dbReference type="AlphaFoldDB" id="A0A8H4J6J1"/>
<dbReference type="Proteomes" id="UP000572817">
    <property type="component" value="Unassembled WGS sequence"/>
</dbReference>
<feature type="compositionally biased region" description="Basic and acidic residues" evidence="5">
    <location>
        <begin position="814"/>
        <end position="829"/>
    </location>
</feature>
<evidence type="ECO:0000256" key="1">
    <source>
        <dbReference type="ARBA" id="ARBA00004123"/>
    </source>
</evidence>
<evidence type="ECO:0000256" key="4">
    <source>
        <dbReference type="SAM" id="Coils"/>
    </source>
</evidence>
<comment type="caution">
    <text evidence="7">The sequence shown here is derived from an EMBL/GenBank/DDBJ whole genome shotgun (WGS) entry which is preliminary data.</text>
</comment>
<evidence type="ECO:0000256" key="5">
    <source>
        <dbReference type="SAM" id="MobiDB-lite"/>
    </source>
</evidence>
<feature type="region of interest" description="Disordered" evidence="5">
    <location>
        <begin position="504"/>
        <end position="659"/>
    </location>
</feature>
<feature type="compositionally biased region" description="Polar residues" evidence="5">
    <location>
        <begin position="258"/>
        <end position="287"/>
    </location>
</feature>
<reference evidence="7" key="1">
    <citation type="submission" date="2020-04" db="EMBL/GenBank/DDBJ databases">
        <title>Genome Assembly and Annotation of Botryosphaeria dothidea sdau 11-99, a Latent Pathogen of Apple Fruit Ring Rot in China.</title>
        <authorList>
            <person name="Yu C."/>
            <person name="Diao Y."/>
            <person name="Lu Q."/>
            <person name="Zhao J."/>
            <person name="Cui S."/>
            <person name="Peng C."/>
            <person name="He B."/>
            <person name="Liu H."/>
        </authorList>
    </citation>
    <scope>NUCLEOTIDE SEQUENCE [LARGE SCALE GENOMIC DNA]</scope>
    <source>
        <strain evidence="7">Sdau11-99</strain>
    </source>
</reference>
<feature type="region of interest" description="Disordered" evidence="5">
    <location>
        <begin position="723"/>
        <end position="743"/>
    </location>
</feature>
<feature type="domain" description="DNA endonuclease activator Ctp1 C-terminal" evidence="6">
    <location>
        <begin position="684"/>
        <end position="814"/>
    </location>
</feature>
<feature type="compositionally biased region" description="Basic and acidic residues" evidence="5">
    <location>
        <begin position="553"/>
        <end position="574"/>
    </location>
</feature>
<dbReference type="InterPro" id="IPR013882">
    <property type="entry name" value="Ctp1_C"/>
</dbReference>
<evidence type="ECO:0000256" key="2">
    <source>
        <dbReference type="ARBA" id="ARBA00022763"/>
    </source>
</evidence>
<proteinExistence type="predicted"/>
<feature type="region of interest" description="Disordered" evidence="5">
    <location>
        <begin position="217"/>
        <end position="361"/>
    </location>
</feature>
<accession>A0A8H4J6J1</accession>
<feature type="compositionally biased region" description="Basic and acidic residues" evidence="5">
    <location>
        <begin position="513"/>
        <end position="530"/>
    </location>
</feature>
<feature type="compositionally biased region" description="Basic and acidic residues" evidence="5">
    <location>
        <begin position="352"/>
        <end position="361"/>
    </location>
</feature>
<dbReference type="OrthoDB" id="5801062at2759"/>
<feature type="compositionally biased region" description="Polar residues" evidence="5">
    <location>
        <begin position="729"/>
        <end position="741"/>
    </location>
</feature>
<feature type="region of interest" description="Disordered" evidence="5">
    <location>
        <begin position="787"/>
        <end position="829"/>
    </location>
</feature>
<organism evidence="7 8">
    <name type="scientific">Botryosphaeria dothidea</name>
    <dbReference type="NCBI Taxonomy" id="55169"/>
    <lineage>
        <taxon>Eukaryota</taxon>
        <taxon>Fungi</taxon>
        <taxon>Dikarya</taxon>
        <taxon>Ascomycota</taxon>
        <taxon>Pezizomycotina</taxon>
        <taxon>Dothideomycetes</taxon>
        <taxon>Dothideomycetes incertae sedis</taxon>
        <taxon>Botryosphaeriales</taxon>
        <taxon>Botryosphaeriaceae</taxon>
        <taxon>Botryosphaeria</taxon>
    </lineage>
</organism>
<keyword evidence="8" id="KW-1185">Reference proteome</keyword>
<evidence type="ECO:0000259" key="6">
    <source>
        <dbReference type="Pfam" id="PF08573"/>
    </source>
</evidence>